<dbReference type="PIRSF" id="PIRSF036893">
    <property type="entry name" value="Lipocalin_ApoD"/>
    <property type="match status" value="1"/>
</dbReference>
<dbReference type="InterPro" id="IPR022272">
    <property type="entry name" value="Lipocalin_CS"/>
</dbReference>
<evidence type="ECO:0000313" key="6">
    <source>
        <dbReference type="EMBL" id="CAK1583861.1"/>
    </source>
</evidence>
<evidence type="ECO:0000313" key="7">
    <source>
        <dbReference type="Proteomes" id="UP001314205"/>
    </source>
</evidence>
<keyword evidence="7" id="KW-1185">Reference proteome</keyword>
<dbReference type="EMBL" id="CAVLGL010000057">
    <property type="protein sequence ID" value="CAK1583861.1"/>
    <property type="molecule type" value="Genomic_DNA"/>
</dbReference>
<accession>A0AAV1KQ04</accession>
<dbReference type="GO" id="GO:0031409">
    <property type="term" value="F:pigment binding"/>
    <property type="evidence" value="ECO:0007669"/>
    <property type="project" value="InterPro"/>
</dbReference>
<dbReference type="PANTHER" id="PTHR10612:SF34">
    <property type="entry name" value="APOLIPOPROTEIN D"/>
    <property type="match status" value="1"/>
</dbReference>
<evidence type="ECO:0000256" key="3">
    <source>
        <dbReference type="PIRNR" id="PIRNR036893"/>
    </source>
</evidence>
<protein>
    <recommendedName>
        <fullName evidence="5">Lipocalin/cytosolic fatty-acid binding domain-containing protein</fullName>
    </recommendedName>
</protein>
<feature type="chain" id="PRO_5043115728" description="Lipocalin/cytosolic fatty-acid binding domain-containing protein" evidence="3">
    <location>
        <begin position="19"/>
        <end position="219"/>
    </location>
</feature>
<proteinExistence type="inferred from homology"/>
<organism evidence="6 7">
    <name type="scientific">Parnassius mnemosyne</name>
    <name type="common">clouded apollo</name>
    <dbReference type="NCBI Taxonomy" id="213953"/>
    <lineage>
        <taxon>Eukaryota</taxon>
        <taxon>Metazoa</taxon>
        <taxon>Ecdysozoa</taxon>
        <taxon>Arthropoda</taxon>
        <taxon>Hexapoda</taxon>
        <taxon>Insecta</taxon>
        <taxon>Pterygota</taxon>
        <taxon>Neoptera</taxon>
        <taxon>Endopterygota</taxon>
        <taxon>Lepidoptera</taxon>
        <taxon>Glossata</taxon>
        <taxon>Ditrysia</taxon>
        <taxon>Papilionoidea</taxon>
        <taxon>Papilionidae</taxon>
        <taxon>Parnassiinae</taxon>
        <taxon>Parnassini</taxon>
        <taxon>Parnassius</taxon>
        <taxon>Driopa</taxon>
    </lineage>
</organism>
<feature type="signal peptide" evidence="3">
    <location>
        <begin position="1"/>
        <end position="18"/>
    </location>
</feature>
<evidence type="ECO:0000256" key="4">
    <source>
        <dbReference type="RuleBase" id="RU003695"/>
    </source>
</evidence>
<dbReference type="InterPro" id="IPR022271">
    <property type="entry name" value="Lipocalin_ApoD"/>
</dbReference>
<reference evidence="6 7" key="1">
    <citation type="submission" date="2023-11" db="EMBL/GenBank/DDBJ databases">
        <authorList>
            <person name="Hedman E."/>
            <person name="Englund M."/>
            <person name="Stromberg M."/>
            <person name="Nyberg Akerstrom W."/>
            <person name="Nylinder S."/>
            <person name="Jareborg N."/>
            <person name="Kallberg Y."/>
            <person name="Kronander E."/>
        </authorList>
    </citation>
    <scope>NUCLEOTIDE SEQUENCE [LARGE SCALE GENOMIC DNA]</scope>
</reference>
<keyword evidence="2" id="KW-1015">Disulfide bond</keyword>
<evidence type="ECO:0000259" key="5">
    <source>
        <dbReference type="Pfam" id="PF00061"/>
    </source>
</evidence>
<dbReference type="PANTHER" id="PTHR10612">
    <property type="entry name" value="APOLIPOPROTEIN D"/>
    <property type="match status" value="1"/>
</dbReference>
<dbReference type="Gene3D" id="2.40.128.20">
    <property type="match status" value="1"/>
</dbReference>
<dbReference type="PRINTS" id="PR01273">
    <property type="entry name" value="INVTBRTCOLOR"/>
</dbReference>
<keyword evidence="3" id="KW-0732">Signal</keyword>
<dbReference type="InterPro" id="IPR000566">
    <property type="entry name" value="Lipocln_cytosolic_FA-bd_dom"/>
</dbReference>
<name>A0AAV1KQ04_9NEOP</name>
<dbReference type="PROSITE" id="PS00213">
    <property type="entry name" value="LIPOCALIN"/>
    <property type="match status" value="1"/>
</dbReference>
<dbReference type="InterPro" id="IPR003057">
    <property type="entry name" value="Invtbrt_color"/>
</dbReference>
<dbReference type="GO" id="GO:0000302">
    <property type="term" value="P:response to reactive oxygen species"/>
    <property type="evidence" value="ECO:0007669"/>
    <property type="project" value="TreeGrafter"/>
</dbReference>
<dbReference type="GO" id="GO:0006629">
    <property type="term" value="P:lipid metabolic process"/>
    <property type="evidence" value="ECO:0007669"/>
    <property type="project" value="TreeGrafter"/>
</dbReference>
<sequence length="219" mass="25618">MEIIKTITIFICIKFVSGYFTLPGKCPENVKLQEEFNLAEFDGTWYQAYRYSSDGQLTNNCSTIELSYKPAGIYMNFSRVDYGLFHRHSIGKLEVIMKKNEVASELDVTFQFENAPRRLKVRRYPFRVMATNYNYYATVYTCQYSPLINKHYIYVWILSRHHLLNDVSKELAMKPLSQIGVVPEKLVKDNWSNCVPKYYDDQGTDPMTFRYAVPVGLTK</sequence>
<dbReference type="Pfam" id="PF00061">
    <property type="entry name" value="Lipocalin"/>
    <property type="match status" value="1"/>
</dbReference>
<evidence type="ECO:0000256" key="2">
    <source>
        <dbReference type="ARBA" id="ARBA00023157"/>
    </source>
</evidence>
<comment type="caution">
    <text evidence="6">The sequence shown here is derived from an EMBL/GenBank/DDBJ whole genome shotgun (WGS) entry which is preliminary data.</text>
</comment>
<comment type="similarity">
    <text evidence="1 3 4">Belongs to the calycin superfamily. Lipocalin family.</text>
</comment>
<dbReference type="SUPFAM" id="SSF50814">
    <property type="entry name" value="Lipocalins"/>
    <property type="match status" value="1"/>
</dbReference>
<dbReference type="GO" id="GO:0005737">
    <property type="term" value="C:cytoplasm"/>
    <property type="evidence" value="ECO:0007669"/>
    <property type="project" value="TreeGrafter"/>
</dbReference>
<feature type="domain" description="Lipocalin/cytosolic fatty-acid binding" evidence="5">
    <location>
        <begin position="90"/>
        <end position="181"/>
    </location>
</feature>
<gene>
    <name evidence="6" type="ORF">PARMNEM_LOCUS5207</name>
</gene>
<dbReference type="InterPro" id="IPR012674">
    <property type="entry name" value="Calycin"/>
</dbReference>
<evidence type="ECO:0000256" key="1">
    <source>
        <dbReference type="ARBA" id="ARBA00006889"/>
    </source>
</evidence>
<dbReference type="Proteomes" id="UP001314205">
    <property type="component" value="Unassembled WGS sequence"/>
</dbReference>
<dbReference type="AlphaFoldDB" id="A0AAV1KQ04"/>